<keyword evidence="1" id="KW-0812">Transmembrane</keyword>
<evidence type="ECO:0000313" key="4">
    <source>
        <dbReference type="Proteomes" id="UP000049983"/>
    </source>
</evidence>
<gene>
    <name evidence="3" type="ORF">LA5096_05101</name>
</gene>
<keyword evidence="1" id="KW-0472">Membrane</keyword>
<dbReference type="OrthoDB" id="9807591at2"/>
<dbReference type="EMBL" id="CXWC01000013">
    <property type="protein sequence ID" value="CTQ77339.1"/>
    <property type="molecule type" value="Genomic_DNA"/>
</dbReference>
<proteinExistence type="predicted"/>
<keyword evidence="1" id="KW-1133">Transmembrane helix</keyword>
<evidence type="ECO:0000313" key="3">
    <source>
        <dbReference type="EMBL" id="CTQ77339.1"/>
    </source>
</evidence>
<organism evidence="3 4">
    <name type="scientific">Roseibium album</name>
    <dbReference type="NCBI Taxonomy" id="311410"/>
    <lineage>
        <taxon>Bacteria</taxon>
        <taxon>Pseudomonadati</taxon>
        <taxon>Pseudomonadota</taxon>
        <taxon>Alphaproteobacteria</taxon>
        <taxon>Hyphomicrobiales</taxon>
        <taxon>Stappiaceae</taxon>
        <taxon>Roseibium</taxon>
    </lineage>
</organism>
<feature type="transmembrane region" description="Helical" evidence="1">
    <location>
        <begin position="7"/>
        <end position="25"/>
    </location>
</feature>
<reference evidence="4" key="1">
    <citation type="submission" date="2015-07" db="EMBL/GenBank/DDBJ databases">
        <authorList>
            <person name="Rodrigo-Torres Lidia"/>
            <person name="Arahal R.David."/>
        </authorList>
    </citation>
    <scope>NUCLEOTIDE SEQUENCE [LARGE SCALE GENOMIC DNA]</scope>
    <source>
        <strain evidence="4">CECT 5096</strain>
    </source>
</reference>
<sequence>MAAQRLAVLDLARGIAVVTMAIYHFSWDLSWFGFVDWPVAQGFVWRSFAASIAGSFLFLAGVSLDLAHHKAVRWRSFWRRLVVVIVAAAAISMVTYFTFGNSFVRFGILHCIAAASLIALPFLRQPFWVSLAGAVFLITLPAWASSSFFNGELWQWTGLGTPEFGSVDYVPVAPWAGVTLAGLALSKMFRRIHMWDRLSRLSFSGSAGKSTRFLGRHSLPVYLLHQPILYGLVWTAATLGPQVDRAGDAFVQNCTKACVNNVGEAGVCEAACSCTLSHLEADGTWTLLTVDPEDPALRAQMNEQYKQCLADPQRLPAVIE</sequence>
<evidence type="ECO:0000256" key="1">
    <source>
        <dbReference type="SAM" id="Phobius"/>
    </source>
</evidence>
<dbReference type="GeneID" id="97672364"/>
<dbReference type="Proteomes" id="UP000049983">
    <property type="component" value="Unassembled WGS sequence"/>
</dbReference>
<evidence type="ECO:0000259" key="2">
    <source>
        <dbReference type="Pfam" id="PF07786"/>
    </source>
</evidence>
<keyword evidence="4" id="KW-1185">Reference proteome</keyword>
<dbReference type="Pfam" id="PF07786">
    <property type="entry name" value="HGSNAT_cat"/>
    <property type="match status" value="1"/>
</dbReference>
<feature type="transmembrane region" description="Helical" evidence="1">
    <location>
        <begin position="169"/>
        <end position="189"/>
    </location>
</feature>
<dbReference type="RefSeq" id="WP_055117728.1">
    <property type="nucleotide sequence ID" value="NZ_CXWA01000004.1"/>
</dbReference>
<feature type="transmembrane region" description="Helical" evidence="1">
    <location>
        <begin position="78"/>
        <end position="97"/>
    </location>
</feature>
<feature type="transmembrane region" description="Helical" evidence="1">
    <location>
        <begin position="127"/>
        <end position="149"/>
    </location>
</feature>
<name>A0A0M7AR12_9HYPH</name>
<protein>
    <submittedName>
        <fullName evidence="3">Putative membrane protein</fullName>
    </submittedName>
</protein>
<accession>A0A0M7AR12</accession>
<dbReference type="AlphaFoldDB" id="A0A0M7AR12"/>
<feature type="transmembrane region" description="Helical" evidence="1">
    <location>
        <begin position="45"/>
        <end position="66"/>
    </location>
</feature>
<feature type="domain" description="Heparan-alpha-glucosaminide N-acetyltransferase catalytic" evidence="2">
    <location>
        <begin position="5"/>
        <end position="227"/>
    </location>
</feature>
<dbReference type="InterPro" id="IPR012429">
    <property type="entry name" value="HGSNAT_cat"/>
</dbReference>
<feature type="transmembrane region" description="Helical" evidence="1">
    <location>
        <begin position="103"/>
        <end position="120"/>
    </location>
</feature>
<dbReference type="STRING" id="311410.LA5095_03819"/>